<comment type="caution">
    <text evidence="1">The sequence shown here is derived from an EMBL/GenBank/DDBJ whole genome shotgun (WGS) entry which is preliminary data.</text>
</comment>
<dbReference type="AlphaFoldDB" id="A0A2M6WBL9"/>
<name>A0A2M6WBL9_9BACT</name>
<organism evidence="1 2">
    <name type="scientific">Candidatus Komeilibacteria bacterium CG10_big_fil_rev_8_21_14_0_10_41_13</name>
    <dbReference type="NCBI Taxonomy" id="1974476"/>
    <lineage>
        <taxon>Bacteria</taxon>
        <taxon>Candidatus Komeiliibacteriota</taxon>
    </lineage>
</organism>
<dbReference type="EMBL" id="PFBO01000128">
    <property type="protein sequence ID" value="PIT90171.1"/>
    <property type="molecule type" value="Genomic_DNA"/>
</dbReference>
<gene>
    <name evidence="1" type="ORF">COU22_03680</name>
</gene>
<feature type="non-terminal residue" evidence="1">
    <location>
        <position position="87"/>
    </location>
</feature>
<reference evidence="2" key="1">
    <citation type="submission" date="2017-09" db="EMBL/GenBank/DDBJ databases">
        <title>Depth-based differentiation of microbial function through sediment-hosted aquifers and enrichment of novel symbionts in the deep terrestrial subsurface.</title>
        <authorList>
            <person name="Probst A.J."/>
            <person name="Ladd B."/>
            <person name="Jarett J.K."/>
            <person name="Geller-Mcgrath D.E."/>
            <person name="Sieber C.M.K."/>
            <person name="Emerson J.B."/>
            <person name="Anantharaman K."/>
            <person name="Thomas B.C."/>
            <person name="Malmstrom R."/>
            <person name="Stieglmeier M."/>
            <person name="Klingl A."/>
            <person name="Woyke T."/>
            <person name="Ryan C.M."/>
            <person name="Banfield J.F."/>
        </authorList>
    </citation>
    <scope>NUCLEOTIDE SEQUENCE [LARGE SCALE GENOMIC DNA]</scope>
</reference>
<evidence type="ECO:0000313" key="1">
    <source>
        <dbReference type="EMBL" id="PIT90171.1"/>
    </source>
</evidence>
<protein>
    <submittedName>
        <fullName evidence="1">Uncharacterized protein</fullName>
    </submittedName>
</protein>
<proteinExistence type="predicted"/>
<accession>A0A2M6WBL9</accession>
<sequence length="87" mass="9754">MILVQSIFIYLPMPRIKEKSKKDFNTALVLVICLLIVAGTAKGLVLAKDHFRLGQTASAESLPELPDNIKNNQVSYITQEGYLDENY</sequence>
<evidence type="ECO:0000313" key="2">
    <source>
        <dbReference type="Proteomes" id="UP000230543"/>
    </source>
</evidence>
<dbReference type="Proteomes" id="UP000230543">
    <property type="component" value="Unassembled WGS sequence"/>
</dbReference>